<dbReference type="OrthoDB" id="10255128at2759"/>
<dbReference type="Gene3D" id="3.40.50.1000">
    <property type="entry name" value="HAD superfamily/HAD-like"/>
    <property type="match status" value="1"/>
</dbReference>
<dbReference type="PANTHER" id="PTHR28181:SF1">
    <property type="entry name" value="COLD TOLERANCE PROTEIN 1"/>
    <property type="match status" value="1"/>
</dbReference>
<sequence length="303" mass="34999">MEQQRELFRQFLEPESLSLVLSDWDGTITEEDTIPLVFEALRLDKPEGYPWDFKFFQKLYMDRFRKLFEVHLPNFEFRHRDTMEKEIEFQKCFGEFVEMKTKNDAIRLNCFHGVHVNSFSKQVENLVIHKGFPEVLRKLRDRNIGFGVISVNWTQKIIEAYLRSIGFDPVPNEIMMIGNDFEFDKNGYCLGTLRDDGITTGYDKMVKVIEVKSKVTNGKVLYVGDSSVDCLAMLNADKGVIIKGGSVSEALRKLGHEVLEVKQLNSDNIKNIRFVAVDNWTDLEECLDVQGSIEFQGGHLYAS</sequence>
<organism evidence="1 2">
    <name type="scientific">Komagataella pastoris</name>
    <name type="common">Yeast</name>
    <name type="synonym">Pichia pastoris</name>
    <dbReference type="NCBI Taxonomy" id="4922"/>
    <lineage>
        <taxon>Eukaryota</taxon>
        <taxon>Fungi</taxon>
        <taxon>Dikarya</taxon>
        <taxon>Ascomycota</taxon>
        <taxon>Saccharomycotina</taxon>
        <taxon>Pichiomycetes</taxon>
        <taxon>Pichiales</taxon>
        <taxon>Pichiaceae</taxon>
        <taxon>Komagataella</taxon>
    </lineage>
</organism>
<dbReference type="SUPFAM" id="SSF56784">
    <property type="entry name" value="HAD-like"/>
    <property type="match status" value="1"/>
</dbReference>
<dbReference type="InterPro" id="IPR050849">
    <property type="entry name" value="HAD-like_hydrolase_phosphatase"/>
</dbReference>
<dbReference type="Pfam" id="PF00702">
    <property type="entry name" value="Hydrolase"/>
    <property type="match status" value="1"/>
</dbReference>
<dbReference type="PANTHER" id="PTHR28181">
    <property type="entry name" value="UPF0655 PROTEIN YCR015C"/>
    <property type="match status" value="1"/>
</dbReference>
<evidence type="ECO:0000313" key="2">
    <source>
        <dbReference type="Proteomes" id="UP000094565"/>
    </source>
</evidence>
<dbReference type="EMBL" id="CP014584">
    <property type="protein sequence ID" value="ANZ73740.1"/>
    <property type="molecule type" value="Genomic_DNA"/>
</dbReference>
<protein>
    <submittedName>
        <fullName evidence="1">BA75_01412T0</fullName>
    </submittedName>
</protein>
<dbReference type="InterPro" id="IPR036412">
    <property type="entry name" value="HAD-like_sf"/>
</dbReference>
<name>A0A1B2J702_PICPA</name>
<dbReference type="CDD" id="cd01427">
    <property type="entry name" value="HAD_like"/>
    <property type="match status" value="1"/>
</dbReference>
<accession>A0A1B2J702</accession>
<gene>
    <name evidence="1" type="ORF">ATY40_BA7501412</name>
</gene>
<keyword evidence="2" id="KW-1185">Reference proteome</keyword>
<dbReference type="AlphaFoldDB" id="A0A1B2J702"/>
<reference evidence="1 2" key="1">
    <citation type="submission" date="2016-02" db="EMBL/GenBank/DDBJ databases">
        <title>Comparative genomic and transcriptomic foundation for Pichia pastoris.</title>
        <authorList>
            <person name="Love K.R."/>
            <person name="Shah K.A."/>
            <person name="Whittaker C.A."/>
            <person name="Wu J."/>
            <person name="Bartlett M.C."/>
            <person name="Ma D."/>
            <person name="Leeson R.L."/>
            <person name="Priest M."/>
            <person name="Young S.K."/>
            <person name="Love J.C."/>
        </authorList>
    </citation>
    <scope>NUCLEOTIDE SEQUENCE [LARGE SCALE GENOMIC DNA]</scope>
    <source>
        <strain evidence="1 2">ATCC 28485</strain>
    </source>
</reference>
<proteinExistence type="predicted"/>
<dbReference type="Proteomes" id="UP000094565">
    <property type="component" value="Chromosome 1"/>
</dbReference>
<evidence type="ECO:0000313" key="1">
    <source>
        <dbReference type="EMBL" id="ANZ73740.1"/>
    </source>
</evidence>
<dbReference type="InterPro" id="IPR023214">
    <property type="entry name" value="HAD_sf"/>
</dbReference>